<keyword evidence="4" id="KW-1185">Reference proteome</keyword>
<proteinExistence type="predicted"/>
<evidence type="ECO:0000256" key="1">
    <source>
        <dbReference type="SAM" id="SignalP"/>
    </source>
</evidence>
<dbReference type="AlphaFoldDB" id="A0A972H266"/>
<dbReference type="Proteomes" id="UP000641588">
    <property type="component" value="Unassembled WGS sequence"/>
</dbReference>
<feature type="domain" description="SLH" evidence="2">
    <location>
        <begin position="104"/>
        <end position="167"/>
    </location>
</feature>
<evidence type="ECO:0000313" key="4">
    <source>
        <dbReference type="Proteomes" id="UP000641588"/>
    </source>
</evidence>
<feature type="signal peptide" evidence="1">
    <location>
        <begin position="1"/>
        <end position="30"/>
    </location>
</feature>
<feature type="chain" id="PRO_5039216750" description="SLH domain-containing protein" evidence="1">
    <location>
        <begin position="31"/>
        <end position="1076"/>
    </location>
</feature>
<accession>A0A972H266</accession>
<evidence type="ECO:0000259" key="2">
    <source>
        <dbReference type="PROSITE" id="PS51272"/>
    </source>
</evidence>
<keyword evidence="1" id="KW-0732">Signal</keyword>
<sequence length="1076" mass="115718">MEEYNYMKKSLSMILSLAMAFSMFSSVALGASAADKSSKDFTDLKDLDTATRAQFDAMISAGIFDGVAEGTFGLNDKMNRAQFAKVAALVFGLKVDTTLKTSSFTDVSTADPANGYALPYIEAIVNAGITDGFAPGQYNPAGEVTKEQLAAFLIRGLGMDAQAKTTTAKEDKTVSTWAKGYVALAIEKKLMAIGADGMFGGMTSASRQLLVTSSYAAKQQYVKAPANGVYAIESFKATNANEFTLQLNGAIADPTELKLDLKRNGTAVTGYKTAWSEDKTTVVLTMDSKFDDEKWNVTLSGLKNLDEENYTAEVETKRETMEKIDLLTTSDTFPNNPGQKIRVDFKATNQYGKQFSMSASDFDIYTSKGTQTPIGGEQAFYVTLPNDLERNDHISLTVLHKDSNKQVNKVYSIGDKSIATKVEAGDLLNGSGNKIEAIDANGYAYLDIKAYDQYGFRIEDKDALNSGVIVSITDNDLEKGNEGDSSSAFVDNAVGDEAADLKLRSVSDTEKEFNISLFPNGSSQSVMKTIKVAAFKSPAKIEFGSYNYSLTKGDALTGDEATDNKMFMPILVKDAQGNTLTGQEIYDNRDKLTVFASGGIRLASDPISNSGLHKGMIAIDSIDKKGSATITVQLKDDAGVRTEKTLNVNDERKADTLKFSTTPAKYMIAGADNELKLKLYDQYGGEMKYDNTNQYVIRYSLTANSGDAASLAATSLSSVQRTDETNNESARKYTLNPTTVGTPVTQDLKLAHDAADTSVDSAFDKSFKFYAGANAKAASYSFKATLYKQDSQGLVSIGDKKYVEVNNLTTTMEVLDPSNVNNKLTYEAYLDKSNNTVLATDDYLNAGTGAAGATNVYDNYKGIAKEVKIRAKKDGSEAVKVPTSVVSISSSDSQVVDTATKTNWIAGGKAGKAKLTVLYYDGKKDIASSSIDVESKNEGPVVSEIALKKSSKTVSMSDMQGNGMYLWDAKMAEKITVKDQFAGEFVAEHAPGTLNEEAKSNDSMLVKANGTGYNNNEVLKVSFYVSNIVGTNPSAIHVDPATGLVKYNGEAGDVTSFRVNVVAPSGVTASFDVNVK</sequence>
<dbReference type="InterPro" id="IPR001119">
    <property type="entry name" value="SLH_dom"/>
</dbReference>
<protein>
    <recommendedName>
        <fullName evidence="2">SLH domain-containing protein</fullName>
    </recommendedName>
</protein>
<reference evidence="3" key="1">
    <citation type="submission" date="2019-10" db="EMBL/GenBank/DDBJ databases">
        <title>Description of Paenibacillus glebae sp. nov.</title>
        <authorList>
            <person name="Carlier A."/>
            <person name="Qi S."/>
        </authorList>
    </citation>
    <scope>NUCLEOTIDE SEQUENCE</scope>
    <source>
        <strain evidence="3">LMG 31456</strain>
    </source>
</reference>
<gene>
    <name evidence="3" type="ORF">GC093_29050</name>
</gene>
<comment type="caution">
    <text evidence="3">The sequence shown here is derived from an EMBL/GenBank/DDBJ whole genome shotgun (WGS) entry which is preliminary data.</text>
</comment>
<dbReference type="Pfam" id="PF00395">
    <property type="entry name" value="SLH"/>
    <property type="match status" value="2"/>
</dbReference>
<evidence type="ECO:0000313" key="3">
    <source>
        <dbReference type="EMBL" id="NOU97245.1"/>
    </source>
</evidence>
<feature type="domain" description="SLH" evidence="2">
    <location>
        <begin position="37"/>
        <end position="101"/>
    </location>
</feature>
<name>A0A972H266_9BACL</name>
<organism evidence="3 4">
    <name type="scientific">Paenibacillus foliorum</name>
    <dbReference type="NCBI Taxonomy" id="2654974"/>
    <lineage>
        <taxon>Bacteria</taxon>
        <taxon>Bacillati</taxon>
        <taxon>Bacillota</taxon>
        <taxon>Bacilli</taxon>
        <taxon>Bacillales</taxon>
        <taxon>Paenibacillaceae</taxon>
        <taxon>Paenibacillus</taxon>
    </lineage>
</organism>
<dbReference type="PROSITE" id="PS51272">
    <property type="entry name" value="SLH"/>
    <property type="match status" value="2"/>
</dbReference>
<dbReference type="EMBL" id="WHOD01000109">
    <property type="protein sequence ID" value="NOU97245.1"/>
    <property type="molecule type" value="Genomic_DNA"/>
</dbReference>